<protein>
    <submittedName>
        <fullName evidence="3">mRNA interferase RelE/StbE</fullName>
    </submittedName>
</protein>
<dbReference type="EMBL" id="FNFX01000003">
    <property type="protein sequence ID" value="SDK56747.1"/>
    <property type="molecule type" value="Genomic_DNA"/>
</dbReference>
<evidence type="ECO:0000256" key="1">
    <source>
        <dbReference type="ARBA" id="ARBA00006226"/>
    </source>
</evidence>
<sequence>MAKYSVSFKSSVAKDLRTIPGQDVARIMSRINALAESPRAEGCIKLTGSECYRVRQGLYRIVYEIHDDRLVVLVIKVGHRSSVYDQV</sequence>
<dbReference type="InterPro" id="IPR007712">
    <property type="entry name" value="RelE/ParE_toxin"/>
</dbReference>
<dbReference type="AlphaFoldDB" id="A0A1G9CYJ8"/>
<evidence type="ECO:0000256" key="2">
    <source>
        <dbReference type="ARBA" id="ARBA00022649"/>
    </source>
</evidence>
<organism evidence="3 4">
    <name type="scientific">Methylophilus rhizosphaerae</name>
    <dbReference type="NCBI Taxonomy" id="492660"/>
    <lineage>
        <taxon>Bacteria</taxon>
        <taxon>Pseudomonadati</taxon>
        <taxon>Pseudomonadota</taxon>
        <taxon>Betaproteobacteria</taxon>
        <taxon>Nitrosomonadales</taxon>
        <taxon>Methylophilaceae</taxon>
        <taxon>Methylophilus</taxon>
    </lineage>
</organism>
<name>A0A1G9CYJ8_9PROT</name>
<dbReference type="PANTHER" id="PTHR35601:SF1">
    <property type="entry name" value="TOXIN RELE"/>
    <property type="match status" value="1"/>
</dbReference>
<evidence type="ECO:0000313" key="4">
    <source>
        <dbReference type="Proteomes" id="UP000198629"/>
    </source>
</evidence>
<accession>A0A1G9CYJ8</accession>
<reference evidence="4" key="1">
    <citation type="submission" date="2016-10" db="EMBL/GenBank/DDBJ databases">
        <authorList>
            <person name="Varghese N."/>
            <person name="Submissions S."/>
        </authorList>
    </citation>
    <scope>NUCLEOTIDE SEQUENCE [LARGE SCALE GENOMIC DNA]</scope>
    <source>
        <strain evidence="4">CBMB127</strain>
    </source>
</reference>
<dbReference type="Proteomes" id="UP000198629">
    <property type="component" value="Unassembled WGS sequence"/>
</dbReference>
<dbReference type="PANTHER" id="PTHR35601">
    <property type="entry name" value="TOXIN RELE"/>
    <property type="match status" value="1"/>
</dbReference>
<keyword evidence="4" id="KW-1185">Reference proteome</keyword>
<evidence type="ECO:0000313" key="3">
    <source>
        <dbReference type="EMBL" id="SDK56747.1"/>
    </source>
</evidence>
<dbReference type="OrthoDB" id="5570653at2"/>
<dbReference type="RefSeq" id="WP_091471701.1">
    <property type="nucleotide sequence ID" value="NZ_FNFX01000003.1"/>
</dbReference>
<dbReference type="SUPFAM" id="SSF143011">
    <property type="entry name" value="RelE-like"/>
    <property type="match status" value="1"/>
</dbReference>
<dbReference type="STRING" id="492660.SAMN05192566_1689"/>
<gene>
    <name evidence="3" type="ORF">SAMN05192566_1689</name>
</gene>
<dbReference type="Gene3D" id="3.30.2310.20">
    <property type="entry name" value="RelE-like"/>
    <property type="match status" value="1"/>
</dbReference>
<proteinExistence type="inferred from homology"/>
<dbReference type="InterPro" id="IPR035093">
    <property type="entry name" value="RelE/ParE_toxin_dom_sf"/>
</dbReference>
<comment type="similarity">
    <text evidence="1">Belongs to the RelE toxin family.</text>
</comment>
<keyword evidence="2" id="KW-1277">Toxin-antitoxin system</keyword>
<dbReference type="Pfam" id="PF05016">
    <property type="entry name" value="ParE_toxin"/>
    <property type="match status" value="1"/>
</dbReference>